<reference evidence="2 3" key="1">
    <citation type="submission" date="2017-02" db="EMBL/GenBank/DDBJ databases">
        <title>Prevalence of linear plasmids in Cutibacterium acnes isolates obtained from cancerous prostatic tissue.</title>
        <authorList>
            <person name="Davidsson S."/>
            <person name="Bruggemann H."/>
        </authorList>
    </citation>
    <scope>NUCLEOTIDE SEQUENCE [LARGE SCALE GENOMIC DNA]</scope>
    <source>
        <strain evidence="2 3">11-78</strain>
    </source>
</reference>
<evidence type="ECO:0000313" key="3">
    <source>
        <dbReference type="Proteomes" id="UP000226191"/>
    </source>
</evidence>
<dbReference type="AlphaFoldDB" id="A0AA44TJ59"/>
<evidence type="ECO:0000256" key="1">
    <source>
        <dbReference type="SAM" id="Phobius"/>
    </source>
</evidence>
<proteinExistence type="predicted"/>
<dbReference type="Proteomes" id="UP000226191">
    <property type="component" value="Unassembled WGS sequence"/>
</dbReference>
<dbReference type="EMBL" id="MVCE01000002">
    <property type="protein sequence ID" value="PGF35273.1"/>
    <property type="molecule type" value="Genomic_DNA"/>
</dbReference>
<comment type="caution">
    <text evidence="2">The sequence shown here is derived from an EMBL/GenBank/DDBJ whole genome shotgun (WGS) entry which is preliminary data.</text>
</comment>
<organism evidence="2 3">
    <name type="scientific">Cutibacterium acnes</name>
    <name type="common">Propionibacterium acnes</name>
    <dbReference type="NCBI Taxonomy" id="1747"/>
    <lineage>
        <taxon>Bacteria</taxon>
        <taxon>Bacillati</taxon>
        <taxon>Actinomycetota</taxon>
        <taxon>Actinomycetes</taxon>
        <taxon>Propionibacteriales</taxon>
        <taxon>Propionibacteriaceae</taxon>
        <taxon>Cutibacterium</taxon>
    </lineage>
</organism>
<keyword evidence="1" id="KW-0472">Membrane</keyword>
<gene>
    <name evidence="2" type="ORF">B1B09_06770</name>
</gene>
<keyword evidence="1" id="KW-0812">Transmembrane</keyword>
<evidence type="ECO:0000313" key="2">
    <source>
        <dbReference type="EMBL" id="PGF35273.1"/>
    </source>
</evidence>
<feature type="transmembrane region" description="Helical" evidence="1">
    <location>
        <begin position="12"/>
        <end position="33"/>
    </location>
</feature>
<accession>A0AA44TJ59</accession>
<sequence length="34" mass="3899">MNADRAEASGTYLACYYLRSSIVGYLIGFVFHYF</sequence>
<name>A0AA44TJ59_CUTAC</name>
<protein>
    <submittedName>
        <fullName evidence="2">MFS transporter</fullName>
    </submittedName>
</protein>
<keyword evidence="1" id="KW-1133">Transmembrane helix</keyword>